<protein>
    <submittedName>
        <fullName evidence="3">Uncharacterized protein</fullName>
    </submittedName>
</protein>
<keyword evidence="2" id="KW-0812">Transmembrane</keyword>
<keyword evidence="1" id="KW-0175">Coiled coil</keyword>
<keyword evidence="2" id="KW-1133">Transmembrane helix</keyword>
<evidence type="ECO:0000313" key="3">
    <source>
        <dbReference type="EMBL" id="OIR13709.1"/>
    </source>
</evidence>
<accession>A0A1J5TBM5</accession>
<gene>
    <name evidence="3" type="ORF">GALL_48440</name>
</gene>
<comment type="caution">
    <text evidence="3">The sequence shown here is derived from an EMBL/GenBank/DDBJ whole genome shotgun (WGS) entry which is preliminary data.</text>
</comment>
<reference evidence="3" key="1">
    <citation type="submission" date="2016-10" db="EMBL/GenBank/DDBJ databases">
        <title>Sequence of Gallionella enrichment culture.</title>
        <authorList>
            <person name="Poehlein A."/>
            <person name="Muehling M."/>
            <person name="Daniel R."/>
        </authorList>
    </citation>
    <scope>NUCLEOTIDE SEQUENCE</scope>
</reference>
<proteinExistence type="predicted"/>
<evidence type="ECO:0000256" key="2">
    <source>
        <dbReference type="SAM" id="Phobius"/>
    </source>
</evidence>
<dbReference type="EMBL" id="MLJW01000013">
    <property type="protein sequence ID" value="OIR13709.1"/>
    <property type="molecule type" value="Genomic_DNA"/>
</dbReference>
<sequence length="194" mass="20457">MDNDREHDAEADDGAPSKADIARARLKVIARYAMLAFAPVVSVVALTVGVIAVVNDRSQAERDQLGELTAKVENLNASLAGSRAELEALKFAVARDKALHAEERKKLDEQDEMIVQSVTRLQIKLKVTPTLEMQLQQAASAPVAASAASAPAAVPATAAAGNKAAVPAAVPKSVDKTPEQVKSLKEAIQKFNGK</sequence>
<feature type="transmembrane region" description="Helical" evidence="2">
    <location>
        <begin position="32"/>
        <end position="54"/>
    </location>
</feature>
<evidence type="ECO:0000256" key="1">
    <source>
        <dbReference type="SAM" id="Coils"/>
    </source>
</evidence>
<feature type="coiled-coil region" evidence="1">
    <location>
        <begin position="58"/>
        <end position="85"/>
    </location>
</feature>
<name>A0A1J5TBM5_9ZZZZ</name>
<organism evidence="3">
    <name type="scientific">mine drainage metagenome</name>
    <dbReference type="NCBI Taxonomy" id="410659"/>
    <lineage>
        <taxon>unclassified sequences</taxon>
        <taxon>metagenomes</taxon>
        <taxon>ecological metagenomes</taxon>
    </lineage>
</organism>
<keyword evidence="2" id="KW-0472">Membrane</keyword>
<dbReference type="AlphaFoldDB" id="A0A1J5TBM5"/>